<evidence type="ECO:0000256" key="2">
    <source>
        <dbReference type="ARBA" id="ARBA00009984"/>
    </source>
</evidence>
<keyword evidence="4" id="KW-1003">Cell membrane</keyword>
<dbReference type="InterPro" id="IPR010054">
    <property type="entry name" value="Type2_sec_GspG"/>
</dbReference>
<evidence type="ECO:0000256" key="1">
    <source>
        <dbReference type="ARBA" id="ARBA00004377"/>
    </source>
</evidence>
<keyword evidence="8 10" id="KW-1133">Transmembrane helix</keyword>
<dbReference type="SUPFAM" id="SSF54523">
    <property type="entry name" value="Pili subunits"/>
    <property type="match status" value="1"/>
</dbReference>
<keyword evidence="5" id="KW-0488">Methylation</keyword>
<dbReference type="Gene3D" id="3.30.700.10">
    <property type="entry name" value="Glycoprotein, Type 4 Pilin"/>
    <property type="match status" value="1"/>
</dbReference>
<evidence type="ECO:0000256" key="8">
    <source>
        <dbReference type="ARBA" id="ARBA00022989"/>
    </source>
</evidence>
<proteinExistence type="inferred from homology"/>
<evidence type="ECO:0000256" key="3">
    <source>
        <dbReference type="ARBA" id="ARBA00020042"/>
    </source>
</evidence>
<dbReference type="Proteomes" id="UP000236173">
    <property type="component" value="Unassembled WGS sequence"/>
</dbReference>
<feature type="domain" description="Type II secretion system protein GspG C-terminal" evidence="11">
    <location>
        <begin position="35"/>
        <end position="135"/>
    </location>
</feature>
<evidence type="ECO:0000256" key="5">
    <source>
        <dbReference type="ARBA" id="ARBA00022481"/>
    </source>
</evidence>
<evidence type="ECO:0000259" key="11">
    <source>
        <dbReference type="Pfam" id="PF08334"/>
    </source>
</evidence>
<keyword evidence="6" id="KW-0997">Cell inner membrane</keyword>
<dbReference type="InterPro" id="IPR012902">
    <property type="entry name" value="N_methyl_site"/>
</dbReference>
<dbReference type="InterPro" id="IPR013545">
    <property type="entry name" value="T2SS_protein-GspG_C"/>
</dbReference>
<comment type="caution">
    <text evidence="12">The sequence shown here is derived from an EMBL/GenBank/DDBJ whole genome shotgun (WGS) entry which is preliminary data.</text>
</comment>
<reference evidence="13" key="1">
    <citation type="submission" date="2017-09" db="EMBL/GenBank/DDBJ databases">
        <title>Metaegenomics of thermophilic ammonia-oxidizing enrichment culture.</title>
        <authorList>
            <person name="Kato S."/>
            <person name="Suzuki K."/>
        </authorList>
    </citation>
    <scope>NUCLEOTIDE SEQUENCE [LARGE SCALE GENOMIC DNA]</scope>
</reference>
<dbReference type="PANTHER" id="PTHR30093">
    <property type="entry name" value="GENERAL SECRETION PATHWAY PROTEIN G"/>
    <property type="match status" value="1"/>
</dbReference>
<comment type="similarity">
    <text evidence="2">Belongs to the GSP G family.</text>
</comment>
<dbReference type="PRINTS" id="PR00813">
    <property type="entry name" value="BCTERIALGSPG"/>
</dbReference>
<evidence type="ECO:0000256" key="10">
    <source>
        <dbReference type="SAM" id="Phobius"/>
    </source>
</evidence>
<gene>
    <name evidence="12" type="primary">xcpT_1</name>
    <name evidence="12" type="ORF">HRbin17_00085</name>
</gene>
<dbReference type="Pfam" id="PF07963">
    <property type="entry name" value="N_methyl"/>
    <property type="match status" value="1"/>
</dbReference>
<dbReference type="NCBIfam" id="TIGR02532">
    <property type="entry name" value="IV_pilin_GFxxxE"/>
    <property type="match status" value="1"/>
</dbReference>
<feature type="transmembrane region" description="Helical" evidence="10">
    <location>
        <begin position="12"/>
        <end position="36"/>
    </location>
</feature>
<evidence type="ECO:0000256" key="7">
    <source>
        <dbReference type="ARBA" id="ARBA00022692"/>
    </source>
</evidence>
<evidence type="ECO:0000256" key="4">
    <source>
        <dbReference type="ARBA" id="ARBA00022475"/>
    </source>
</evidence>
<dbReference type="NCBIfam" id="TIGR01710">
    <property type="entry name" value="typeII_sec_gspG"/>
    <property type="match status" value="1"/>
</dbReference>
<keyword evidence="9 10" id="KW-0472">Membrane</keyword>
<dbReference type="GO" id="GO:0005886">
    <property type="term" value="C:plasma membrane"/>
    <property type="evidence" value="ECO:0007669"/>
    <property type="project" value="UniProtKB-SubCell"/>
</dbReference>
<dbReference type="PANTHER" id="PTHR30093:SF44">
    <property type="entry name" value="TYPE II SECRETION SYSTEM CORE PROTEIN G"/>
    <property type="match status" value="1"/>
</dbReference>
<evidence type="ECO:0000256" key="6">
    <source>
        <dbReference type="ARBA" id="ARBA00022519"/>
    </source>
</evidence>
<accession>A0A2H5X912</accession>
<dbReference type="InterPro" id="IPR000983">
    <property type="entry name" value="Bac_GSPG_pilin"/>
</dbReference>
<evidence type="ECO:0000313" key="13">
    <source>
        <dbReference type="Proteomes" id="UP000236173"/>
    </source>
</evidence>
<evidence type="ECO:0000256" key="9">
    <source>
        <dbReference type="ARBA" id="ARBA00023136"/>
    </source>
</evidence>
<protein>
    <recommendedName>
        <fullName evidence="3">Type II secretion system core protein G</fullName>
    </recommendedName>
</protein>
<evidence type="ECO:0000313" key="12">
    <source>
        <dbReference type="EMBL" id="GBC97597.1"/>
    </source>
</evidence>
<dbReference type="AlphaFoldDB" id="A0A2H5X912"/>
<dbReference type="GO" id="GO:0015627">
    <property type="term" value="C:type II protein secretion system complex"/>
    <property type="evidence" value="ECO:0007669"/>
    <property type="project" value="InterPro"/>
</dbReference>
<keyword evidence="7 10" id="KW-0812">Transmembrane</keyword>
<sequence length="139" mass="15601">MSSQQRRRRKALTLIELVVVMVILVLLASIATTIVIRRIEDGRRTKALMDIKTMETALDLYKADTGSYPTTEQGLEALIAPPTTPPVPAKWNGPYLKQRQVPLDPWGNPYQYESDGENYVLFSVGKDGQPNTDDDVRPD</sequence>
<dbReference type="GO" id="GO:0015628">
    <property type="term" value="P:protein secretion by the type II secretion system"/>
    <property type="evidence" value="ECO:0007669"/>
    <property type="project" value="InterPro"/>
</dbReference>
<name>A0A2H5X912_9BACT</name>
<dbReference type="EMBL" id="BEHT01000001">
    <property type="protein sequence ID" value="GBC97597.1"/>
    <property type="molecule type" value="Genomic_DNA"/>
</dbReference>
<dbReference type="Pfam" id="PF08334">
    <property type="entry name" value="T2SSG"/>
    <property type="match status" value="1"/>
</dbReference>
<comment type="subcellular location">
    <subcellularLocation>
        <location evidence="1">Cell inner membrane</location>
        <topology evidence="1">Single-pass membrane protein</topology>
    </subcellularLocation>
</comment>
<organism evidence="12 13">
    <name type="scientific">Candidatus Fervidibacter japonicus</name>
    <dbReference type="NCBI Taxonomy" id="2035412"/>
    <lineage>
        <taxon>Bacteria</taxon>
        <taxon>Candidatus Fervidibacterota</taxon>
        <taxon>Candidatus Fervidibacter</taxon>
    </lineage>
</organism>
<dbReference type="InterPro" id="IPR045584">
    <property type="entry name" value="Pilin-like"/>
</dbReference>